<dbReference type="SUPFAM" id="SSF51126">
    <property type="entry name" value="Pectin lyase-like"/>
    <property type="match status" value="1"/>
</dbReference>
<evidence type="ECO:0000313" key="11">
    <source>
        <dbReference type="EMBL" id="KAK9743424.1"/>
    </source>
</evidence>
<dbReference type="EC" id="3.1.1.11" evidence="3"/>
<evidence type="ECO:0000256" key="9">
    <source>
        <dbReference type="SAM" id="SignalP"/>
    </source>
</evidence>
<keyword evidence="6" id="KW-0325">Glycoprotein</keyword>
<evidence type="ECO:0000256" key="2">
    <source>
        <dbReference type="ARBA" id="ARBA00008891"/>
    </source>
</evidence>
<gene>
    <name evidence="11" type="ORF">RND81_03G238100</name>
</gene>
<keyword evidence="4" id="KW-0378">Hydrolase</keyword>
<dbReference type="AlphaFoldDB" id="A0AAW1M2I7"/>
<dbReference type="PANTHER" id="PTHR31321:SF72">
    <property type="entry name" value="PECTINESTERASE 11-RELATED"/>
    <property type="match status" value="1"/>
</dbReference>
<evidence type="ECO:0000256" key="6">
    <source>
        <dbReference type="ARBA" id="ARBA00023180"/>
    </source>
</evidence>
<comment type="pathway">
    <text evidence="1">Glycan metabolism; pectin degradation; 2-dehydro-3-deoxy-D-gluconate from pectin: step 1/5.</text>
</comment>
<comment type="catalytic activity">
    <reaction evidence="7">
        <text>[(1-&gt;4)-alpha-D-galacturonosyl methyl ester](n) + n H2O = [(1-&gt;4)-alpha-D-galacturonosyl](n) + n methanol + n H(+)</text>
        <dbReference type="Rhea" id="RHEA:22380"/>
        <dbReference type="Rhea" id="RHEA-COMP:14570"/>
        <dbReference type="Rhea" id="RHEA-COMP:14573"/>
        <dbReference type="ChEBI" id="CHEBI:15377"/>
        <dbReference type="ChEBI" id="CHEBI:15378"/>
        <dbReference type="ChEBI" id="CHEBI:17790"/>
        <dbReference type="ChEBI" id="CHEBI:140522"/>
        <dbReference type="ChEBI" id="CHEBI:140523"/>
        <dbReference type="EC" id="3.1.1.11"/>
    </reaction>
</comment>
<evidence type="ECO:0000256" key="5">
    <source>
        <dbReference type="ARBA" id="ARBA00023085"/>
    </source>
</evidence>
<dbReference type="PANTHER" id="PTHR31321">
    <property type="entry name" value="ACYL-COA THIOESTER HYDROLASE YBHC-RELATED"/>
    <property type="match status" value="1"/>
</dbReference>
<keyword evidence="9" id="KW-0732">Signal</keyword>
<name>A0AAW1M2I7_SAPOF</name>
<accession>A0AAW1M2I7</accession>
<organism evidence="11 12">
    <name type="scientific">Saponaria officinalis</name>
    <name type="common">Common soapwort</name>
    <name type="synonym">Lychnis saponaria</name>
    <dbReference type="NCBI Taxonomy" id="3572"/>
    <lineage>
        <taxon>Eukaryota</taxon>
        <taxon>Viridiplantae</taxon>
        <taxon>Streptophyta</taxon>
        <taxon>Embryophyta</taxon>
        <taxon>Tracheophyta</taxon>
        <taxon>Spermatophyta</taxon>
        <taxon>Magnoliopsida</taxon>
        <taxon>eudicotyledons</taxon>
        <taxon>Gunneridae</taxon>
        <taxon>Pentapetalae</taxon>
        <taxon>Caryophyllales</taxon>
        <taxon>Caryophyllaceae</taxon>
        <taxon>Caryophylleae</taxon>
        <taxon>Saponaria</taxon>
    </lineage>
</organism>
<dbReference type="Gene3D" id="2.160.20.10">
    <property type="entry name" value="Single-stranded right-handed beta-helix, Pectin lyase-like"/>
    <property type="match status" value="1"/>
</dbReference>
<dbReference type="Proteomes" id="UP001443914">
    <property type="component" value="Unassembled WGS sequence"/>
</dbReference>
<dbReference type="InterPro" id="IPR011050">
    <property type="entry name" value="Pectin_lyase_fold/virulence"/>
</dbReference>
<evidence type="ECO:0000313" key="12">
    <source>
        <dbReference type="Proteomes" id="UP001443914"/>
    </source>
</evidence>
<dbReference type="InterPro" id="IPR000070">
    <property type="entry name" value="Pectinesterase_cat"/>
</dbReference>
<evidence type="ECO:0000256" key="3">
    <source>
        <dbReference type="ARBA" id="ARBA00013229"/>
    </source>
</evidence>
<keyword evidence="5" id="KW-0063">Aspartyl esterase</keyword>
<dbReference type="GO" id="GO:0045490">
    <property type="term" value="P:pectin catabolic process"/>
    <property type="evidence" value="ECO:0007669"/>
    <property type="project" value="TreeGrafter"/>
</dbReference>
<dbReference type="GO" id="GO:0030599">
    <property type="term" value="F:pectinesterase activity"/>
    <property type="evidence" value="ECO:0007669"/>
    <property type="project" value="UniProtKB-EC"/>
</dbReference>
<dbReference type="EMBL" id="JBDFQZ010000003">
    <property type="protein sequence ID" value="KAK9743424.1"/>
    <property type="molecule type" value="Genomic_DNA"/>
</dbReference>
<dbReference type="FunFam" id="2.160.20.10:FF:000013">
    <property type="entry name" value="Pectinesterase"/>
    <property type="match status" value="1"/>
</dbReference>
<sequence>MGIPLRIFGLLFALALCARANARGSWERIITVDKSGKGDFKKIQDAINEVPSNNVHPILIRVEPGVYIEKITVPADKPLITLSGRNANTTVITWNDGGDIIKSPTFTVLASDFVGRYLTIQNTYGSKGKAVALRVAGDKAEFNACRIMSYQDTLLDETGRHFYSNCYIEGATDFICGNANSLFQKCHLHSVSEKNGAITAQQRMSPEEKTGFYFVGCKITGVKSCTLGRPWGPYSRVVYAQSYMSRAVSPQGWDDWGKTYAHRTAFYGEYMCFGPGANRTKRVEWSRSLTNQEVSSLSLSTNNGKSWIMA</sequence>
<comment type="function">
    <text evidence="8">Acts in the modification of cell walls via demethylesterification of cell wall pectin.</text>
</comment>
<evidence type="ECO:0000256" key="8">
    <source>
        <dbReference type="ARBA" id="ARBA00057335"/>
    </source>
</evidence>
<feature type="domain" description="Pectinesterase catalytic" evidence="10">
    <location>
        <begin position="30"/>
        <end position="288"/>
    </location>
</feature>
<evidence type="ECO:0000256" key="4">
    <source>
        <dbReference type="ARBA" id="ARBA00022801"/>
    </source>
</evidence>
<dbReference type="GO" id="GO:0042545">
    <property type="term" value="P:cell wall modification"/>
    <property type="evidence" value="ECO:0007669"/>
    <property type="project" value="InterPro"/>
</dbReference>
<feature type="chain" id="PRO_5043643191" description="pectinesterase" evidence="9">
    <location>
        <begin position="23"/>
        <end position="310"/>
    </location>
</feature>
<evidence type="ECO:0000256" key="7">
    <source>
        <dbReference type="ARBA" id="ARBA00047928"/>
    </source>
</evidence>
<protein>
    <recommendedName>
        <fullName evidence="3">pectinesterase</fullName>
        <ecNumber evidence="3">3.1.1.11</ecNumber>
    </recommendedName>
</protein>
<proteinExistence type="inferred from homology"/>
<dbReference type="Pfam" id="PF01095">
    <property type="entry name" value="Pectinesterase"/>
    <property type="match status" value="1"/>
</dbReference>
<evidence type="ECO:0000259" key="10">
    <source>
        <dbReference type="Pfam" id="PF01095"/>
    </source>
</evidence>
<reference evidence="11" key="1">
    <citation type="submission" date="2024-03" db="EMBL/GenBank/DDBJ databases">
        <title>WGS assembly of Saponaria officinalis var. Norfolk2.</title>
        <authorList>
            <person name="Jenkins J."/>
            <person name="Shu S."/>
            <person name="Grimwood J."/>
            <person name="Barry K."/>
            <person name="Goodstein D."/>
            <person name="Schmutz J."/>
            <person name="Leebens-Mack J."/>
            <person name="Osbourn A."/>
        </authorList>
    </citation>
    <scope>NUCLEOTIDE SEQUENCE [LARGE SCALE GENOMIC DNA]</scope>
    <source>
        <strain evidence="11">JIC</strain>
    </source>
</reference>
<dbReference type="InterPro" id="IPR012334">
    <property type="entry name" value="Pectin_lyas_fold"/>
</dbReference>
<keyword evidence="12" id="KW-1185">Reference proteome</keyword>
<comment type="similarity">
    <text evidence="2">Belongs to the pectinesterase family.</text>
</comment>
<comment type="caution">
    <text evidence="11">The sequence shown here is derived from an EMBL/GenBank/DDBJ whole genome shotgun (WGS) entry which is preliminary data.</text>
</comment>
<evidence type="ECO:0000256" key="1">
    <source>
        <dbReference type="ARBA" id="ARBA00005184"/>
    </source>
</evidence>
<feature type="signal peptide" evidence="9">
    <location>
        <begin position="1"/>
        <end position="22"/>
    </location>
</feature>